<protein>
    <submittedName>
        <fullName evidence="3">T9SS type A sorting domain-containing protein</fullName>
    </submittedName>
</protein>
<dbReference type="CDD" id="cd00146">
    <property type="entry name" value="PKD"/>
    <property type="match status" value="1"/>
</dbReference>
<reference evidence="3 4" key="1">
    <citation type="submission" date="2019-09" db="EMBL/GenBank/DDBJ databases">
        <title>Genome sequence and assembly of Taibaiella sp.</title>
        <authorList>
            <person name="Chhetri G."/>
        </authorList>
    </citation>
    <scope>NUCLEOTIDE SEQUENCE [LARGE SCALE GENOMIC DNA]</scope>
    <source>
        <strain evidence="3 4">KVB11</strain>
    </source>
</reference>
<feature type="chain" id="PRO_5024336697" evidence="1">
    <location>
        <begin position="20"/>
        <end position="1115"/>
    </location>
</feature>
<dbReference type="Proteomes" id="UP000323632">
    <property type="component" value="Unassembled WGS sequence"/>
</dbReference>
<keyword evidence="4" id="KW-1185">Reference proteome</keyword>
<organism evidence="3 4">
    <name type="scientific">Taibaiella lutea</name>
    <dbReference type="NCBI Taxonomy" id="2608001"/>
    <lineage>
        <taxon>Bacteria</taxon>
        <taxon>Pseudomonadati</taxon>
        <taxon>Bacteroidota</taxon>
        <taxon>Chitinophagia</taxon>
        <taxon>Chitinophagales</taxon>
        <taxon>Chitinophagaceae</taxon>
        <taxon>Taibaiella</taxon>
    </lineage>
</organism>
<evidence type="ECO:0000259" key="2">
    <source>
        <dbReference type="PROSITE" id="PS50093"/>
    </source>
</evidence>
<dbReference type="InterPro" id="IPR026444">
    <property type="entry name" value="Secre_tail"/>
</dbReference>
<evidence type="ECO:0000256" key="1">
    <source>
        <dbReference type="SAM" id="SignalP"/>
    </source>
</evidence>
<dbReference type="PROSITE" id="PS50093">
    <property type="entry name" value="PKD"/>
    <property type="match status" value="1"/>
</dbReference>
<dbReference type="InterPro" id="IPR013783">
    <property type="entry name" value="Ig-like_fold"/>
</dbReference>
<evidence type="ECO:0000313" key="3">
    <source>
        <dbReference type="EMBL" id="KAA5534961.1"/>
    </source>
</evidence>
<keyword evidence="1" id="KW-0732">Signal</keyword>
<sequence>MQRIFLAILCICWALGSKAQQIQGMEYAFDTDPGPGNATYVAITPAAAVDDVFHLNTTSLSLGVHTVFFRFKDTSGDWSTSQSKQFFLTSGNNNYAKPIITAFDYFLDSLNSTHYTYTFPPNTQSYNDTVTLSFPGAMPGLHTLYIRTNSINNLNSHYVAKPVFLTSGTVNSQMANITALEYSLDTSNTWTSLPVTPAAGSIDDTIHLNFSSSQVGLHTLHTRVRNDADWYSHYQSRSFMIMDGSSSDSIISAEVFFDTDPGFGNGTQVALNAAPEVDTTFTITVPSGLSAADHILYVRTKDNAGNYSTYMADTVKICSVLPPVAGFDKVRFGNTFSFIDTSKHAQNYLWDFGDSTTDSVSNPLHDFPHPGVFTVKQRVENSCHYAEDSIDLSVSGIEYYTPTMSGKGNCIFEVFGGNLDTGMVFRLIDNVGNIYEPFDKLASEKGTYYSCVVDLHNANTGIYTLEIQTEDSTFIFANGFTLEEFVPSLRTQILGRGVVRGLVDNFYTVRVHNDGNTNAGSAMVSVNIPNGVILTYLDTLLLSDSAIALGADTIPEYIALTTANGVSTDGKLYQYIVYNIPAGGYVDLPFTLNFSLGNKSIYAGVSGPYSGSPWFPWIDDCWKAKISLGYTIVSSVALAIPVADCATAGLKTLFDGANIGISGLLQGGLSNGEAAVAATSVVKNLASMAAQCGGEFSTPVGLGVELAYDITAGLADISSAYITMQEACPEESNEDRKNTSVRTSLDPNAIYGPSGFGEAHFIKGDKKLDYSIFFENVDSATLAAQKVVVIDTLDSNVFDFSTFTLGGFGIGTKSFYIPMNRKEFTSNYQLATDNYIRANLKFDTLTGVLSCSFFSLDSTGEVLSDPLGGFLPPNVIPPNGEGFVYYTIGLKENLPDETIISNKASIVFDNNEAIETEPWINTLDLHIPESTIAGTTVQNDTVISFNINGDDMNGSQVYYYDLYISKDNSPYEKSRKIINNASFHGEYGHQYSFYIEAVDSVGHREHKTPVAEATVTLQPTGIHAPDVQEEEIAFRCYPVPSKGNVSILLTKEVHGPVTVNIYDIAGTKVFIKRQNLQSGKSCSLNLNMLSDGMYFVEVLKDERQSLGKQKIVLVK</sequence>
<dbReference type="AlphaFoldDB" id="A0A5M6CIC6"/>
<dbReference type="RefSeq" id="WP_150032640.1">
    <property type="nucleotide sequence ID" value="NZ_VWSH01000002.1"/>
</dbReference>
<dbReference type="Pfam" id="PF24595">
    <property type="entry name" value="DUF7619"/>
    <property type="match status" value="1"/>
</dbReference>
<dbReference type="NCBIfam" id="TIGR04183">
    <property type="entry name" value="Por_Secre_tail"/>
    <property type="match status" value="1"/>
</dbReference>
<dbReference type="InterPro" id="IPR055353">
    <property type="entry name" value="DUF7619"/>
</dbReference>
<dbReference type="SUPFAM" id="SSF49299">
    <property type="entry name" value="PKD domain"/>
    <property type="match status" value="1"/>
</dbReference>
<evidence type="ECO:0000313" key="4">
    <source>
        <dbReference type="Proteomes" id="UP000323632"/>
    </source>
</evidence>
<dbReference type="InterPro" id="IPR035986">
    <property type="entry name" value="PKD_dom_sf"/>
</dbReference>
<dbReference type="EMBL" id="VWSH01000002">
    <property type="protein sequence ID" value="KAA5534961.1"/>
    <property type="molecule type" value="Genomic_DNA"/>
</dbReference>
<dbReference type="Pfam" id="PF18962">
    <property type="entry name" value="Por_Secre_tail"/>
    <property type="match status" value="1"/>
</dbReference>
<name>A0A5M6CIC6_9BACT</name>
<proteinExistence type="predicted"/>
<comment type="caution">
    <text evidence="3">The sequence shown here is derived from an EMBL/GenBank/DDBJ whole genome shotgun (WGS) entry which is preliminary data.</text>
</comment>
<dbReference type="Gene3D" id="2.60.40.10">
    <property type="entry name" value="Immunoglobulins"/>
    <property type="match status" value="1"/>
</dbReference>
<gene>
    <name evidence="3" type="ORF">F0919_10200</name>
</gene>
<dbReference type="Pfam" id="PF18911">
    <property type="entry name" value="PKD_4"/>
    <property type="match status" value="1"/>
</dbReference>
<accession>A0A5M6CIC6</accession>
<dbReference type="InterPro" id="IPR000601">
    <property type="entry name" value="PKD_dom"/>
</dbReference>
<feature type="signal peptide" evidence="1">
    <location>
        <begin position="1"/>
        <end position="19"/>
    </location>
</feature>
<feature type="domain" description="PKD" evidence="2">
    <location>
        <begin position="335"/>
        <end position="382"/>
    </location>
</feature>